<dbReference type="GO" id="GO:0003677">
    <property type="term" value="F:DNA binding"/>
    <property type="evidence" value="ECO:0007669"/>
    <property type="project" value="UniProtKB-UniRule"/>
</dbReference>
<dbReference type="PROSITE" id="PS51900">
    <property type="entry name" value="CB"/>
    <property type="match status" value="1"/>
</dbReference>
<evidence type="ECO:0000256" key="2">
    <source>
        <dbReference type="ARBA" id="ARBA00022908"/>
    </source>
</evidence>
<dbReference type="InterPro" id="IPR050090">
    <property type="entry name" value="Tyrosine_recombinase_XerCD"/>
</dbReference>
<evidence type="ECO:0000259" key="7">
    <source>
        <dbReference type="PROSITE" id="PS51900"/>
    </source>
</evidence>
<dbReference type="InterPro" id="IPR011010">
    <property type="entry name" value="DNA_brk_join_enz"/>
</dbReference>
<organism evidence="8 9">
    <name type="scientific">Bacteroides cellulosilyticus</name>
    <dbReference type="NCBI Taxonomy" id="246787"/>
    <lineage>
        <taxon>Bacteria</taxon>
        <taxon>Pseudomonadati</taxon>
        <taxon>Bacteroidota</taxon>
        <taxon>Bacteroidia</taxon>
        <taxon>Bacteroidales</taxon>
        <taxon>Bacteroidaceae</taxon>
        <taxon>Bacteroides</taxon>
    </lineage>
</organism>
<gene>
    <name evidence="8" type="ORF">DWX97_05350</name>
</gene>
<dbReference type="InterPro" id="IPR025269">
    <property type="entry name" value="SAM-like_dom"/>
</dbReference>
<dbReference type="SUPFAM" id="SSF56349">
    <property type="entry name" value="DNA breaking-rejoining enzymes"/>
    <property type="match status" value="1"/>
</dbReference>
<evidence type="ECO:0000313" key="9">
    <source>
        <dbReference type="Proteomes" id="UP000283341"/>
    </source>
</evidence>
<evidence type="ECO:0000259" key="6">
    <source>
        <dbReference type="PROSITE" id="PS51898"/>
    </source>
</evidence>
<dbReference type="EMBL" id="QRVJ01000002">
    <property type="protein sequence ID" value="RGS39341.1"/>
    <property type="molecule type" value="Genomic_DNA"/>
</dbReference>
<keyword evidence="4" id="KW-0233">DNA recombination</keyword>
<dbReference type="InterPro" id="IPR013762">
    <property type="entry name" value="Integrase-like_cat_sf"/>
</dbReference>
<dbReference type="Pfam" id="PF17293">
    <property type="entry name" value="Arm-DNA-bind_5"/>
    <property type="match status" value="1"/>
</dbReference>
<proteinExistence type="inferred from homology"/>
<protein>
    <submittedName>
        <fullName evidence="8">Site-specific integrase</fullName>
    </submittedName>
</protein>
<dbReference type="Gene3D" id="1.10.150.130">
    <property type="match status" value="1"/>
</dbReference>
<dbReference type="InterPro" id="IPR035386">
    <property type="entry name" value="Arm-DNA-bind_5"/>
</dbReference>
<dbReference type="PANTHER" id="PTHR30349">
    <property type="entry name" value="PHAGE INTEGRASE-RELATED"/>
    <property type="match status" value="1"/>
</dbReference>
<keyword evidence="3 5" id="KW-0238">DNA-binding</keyword>
<feature type="domain" description="Tyr recombinase" evidence="6">
    <location>
        <begin position="227"/>
        <end position="412"/>
    </location>
</feature>
<dbReference type="PROSITE" id="PS51898">
    <property type="entry name" value="TYR_RECOMBINASE"/>
    <property type="match status" value="1"/>
</dbReference>
<feature type="domain" description="Core-binding (CB)" evidence="7">
    <location>
        <begin position="120"/>
        <end position="203"/>
    </location>
</feature>
<dbReference type="GO" id="GO:0015074">
    <property type="term" value="P:DNA integration"/>
    <property type="evidence" value="ECO:0007669"/>
    <property type="project" value="UniProtKB-KW"/>
</dbReference>
<evidence type="ECO:0000256" key="3">
    <source>
        <dbReference type="ARBA" id="ARBA00023125"/>
    </source>
</evidence>
<sequence length="415" mass="48375">MIFQLSCKPRCKPKKEMATTVNVLCYKSKTLGNGEHPLMICVCMDGKRKYKSLGVSVRAEHWNFEKNIPKSNCPNKEYINILIANKKKEYETEIVKLKSEDKLFTANTLNEQVSNSVKPKTVEEAFNEYLQLLQEENRRGYMLSVKQVYNSLIKYNKHLNIHFTDIDVAWLKKYETWLRNNGLAENTIGIRFRTLRTIYNYAIQEDMVKAEHYPFKKYKVSKLNQETAKRALSKEDINRVLQYQTDNRFMRLPIDLFAFTYYMGGINFVDIANLTQKNIIDNRLVYKRSKTGKLIKLPLVPQAVELIKKYHSKNNPYLFPIFSNRHTTEQEKANRLHKVITKVNKRLKQIGEELGIPIPITTYVARHSQATIMKKAGISTAIIGQIMGHSSERVTQVYLDSFDNEQINNAMKNLL</sequence>
<dbReference type="PANTHER" id="PTHR30349:SF64">
    <property type="entry name" value="PROPHAGE INTEGRASE INTD-RELATED"/>
    <property type="match status" value="1"/>
</dbReference>
<reference evidence="8 9" key="1">
    <citation type="submission" date="2018-08" db="EMBL/GenBank/DDBJ databases">
        <title>A genome reference for cultivated species of the human gut microbiota.</title>
        <authorList>
            <person name="Zou Y."/>
            <person name="Xue W."/>
            <person name="Luo G."/>
        </authorList>
    </citation>
    <scope>NUCLEOTIDE SEQUENCE [LARGE SCALE GENOMIC DNA]</scope>
    <source>
        <strain evidence="8 9">AF22-3AC</strain>
    </source>
</reference>
<evidence type="ECO:0000256" key="4">
    <source>
        <dbReference type="ARBA" id="ARBA00023172"/>
    </source>
</evidence>
<dbReference type="AlphaFoldDB" id="A0A412IN50"/>
<name>A0A412IN50_9BACE</name>
<evidence type="ECO:0000256" key="1">
    <source>
        <dbReference type="ARBA" id="ARBA00008857"/>
    </source>
</evidence>
<evidence type="ECO:0000313" key="8">
    <source>
        <dbReference type="EMBL" id="RGS39341.1"/>
    </source>
</evidence>
<dbReference type="GO" id="GO:0006310">
    <property type="term" value="P:DNA recombination"/>
    <property type="evidence" value="ECO:0007669"/>
    <property type="project" value="UniProtKB-KW"/>
</dbReference>
<dbReference type="InterPro" id="IPR002104">
    <property type="entry name" value="Integrase_catalytic"/>
</dbReference>
<dbReference type="Gene3D" id="1.10.443.10">
    <property type="entry name" value="Intergrase catalytic core"/>
    <property type="match status" value="1"/>
</dbReference>
<dbReference type="InterPro" id="IPR044068">
    <property type="entry name" value="CB"/>
</dbReference>
<dbReference type="Proteomes" id="UP000283341">
    <property type="component" value="Unassembled WGS sequence"/>
</dbReference>
<dbReference type="Pfam" id="PF00589">
    <property type="entry name" value="Phage_integrase"/>
    <property type="match status" value="1"/>
</dbReference>
<evidence type="ECO:0000256" key="5">
    <source>
        <dbReference type="PROSITE-ProRule" id="PRU01248"/>
    </source>
</evidence>
<dbReference type="InterPro" id="IPR010998">
    <property type="entry name" value="Integrase_recombinase_N"/>
</dbReference>
<comment type="similarity">
    <text evidence="1">Belongs to the 'phage' integrase family.</text>
</comment>
<dbReference type="Pfam" id="PF13102">
    <property type="entry name" value="Phage_int_SAM_5"/>
    <property type="match status" value="1"/>
</dbReference>
<dbReference type="CDD" id="cd01185">
    <property type="entry name" value="INTN1_C_like"/>
    <property type="match status" value="1"/>
</dbReference>
<keyword evidence="2" id="KW-0229">DNA integration</keyword>
<comment type="caution">
    <text evidence="8">The sequence shown here is derived from an EMBL/GenBank/DDBJ whole genome shotgun (WGS) entry which is preliminary data.</text>
</comment>
<accession>A0A412IN50</accession>